<evidence type="ECO:0000313" key="2">
    <source>
        <dbReference type="Proteomes" id="UP000245383"/>
    </source>
</evidence>
<keyword evidence="2" id="KW-1185">Reference proteome</keyword>
<gene>
    <name evidence="1" type="ORF">BB561_001968</name>
</gene>
<organism evidence="1 2">
    <name type="scientific">Smittium simulii</name>
    <dbReference type="NCBI Taxonomy" id="133385"/>
    <lineage>
        <taxon>Eukaryota</taxon>
        <taxon>Fungi</taxon>
        <taxon>Fungi incertae sedis</taxon>
        <taxon>Zoopagomycota</taxon>
        <taxon>Kickxellomycotina</taxon>
        <taxon>Harpellomycetes</taxon>
        <taxon>Harpellales</taxon>
        <taxon>Legeriomycetaceae</taxon>
        <taxon>Smittium</taxon>
    </lineage>
</organism>
<sequence>MPNCKLTQVIKELSKRINGLYTKKKKQSTWNQQITNANFKLQRPTQTVQSSYKEIETYYKLKNNILCLEEDLFKEFITEENKTKIHGINYTPSSINNRFLTSVKKMDSKMYSIQTMFGNLTKLLY</sequence>
<evidence type="ECO:0000313" key="1">
    <source>
        <dbReference type="EMBL" id="PVU95192.1"/>
    </source>
</evidence>
<comment type="caution">
    <text evidence="1">The sequence shown here is derived from an EMBL/GenBank/DDBJ whole genome shotgun (WGS) entry which is preliminary data.</text>
</comment>
<protein>
    <submittedName>
        <fullName evidence="1">Uncharacterized protein</fullName>
    </submittedName>
</protein>
<dbReference type="EMBL" id="MBFR01000062">
    <property type="protein sequence ID" value="PVU95192.1"/>
    <property type="molecule type" value="Genomic_DNA"/>
</dbReference>
<reference evidence="1 2" key="1">
    <citation type="journal article" date="2018" name="MBio">
        <title>Comparative Genomics Reveals the Core Gene Toolbox for the Fungus-Insect Symbiosis.</title>
        <authorList>
            <person name="Wang Y."/>
            <person name="Stata M."/>
            <person name="Wang W."/>
            <person name="Stajich J.E."/>
            <person name="White M.M."/>
            <person name="Moncalvo J.M."/>
        </authorList>
    </citation>
    <scope>NUCLEOTIDE SEQUENCE [LARGE SCALE GENOMIC DNA]</scope>
    <source>
        <strain evidence="1 2">SWE-8-4</strain>
    </source>
</reference>
<dbReference type="AlphaFoldDB" id="A0A2T9YS81"/>
<name>A0A2T9YS81_9FUNG</name>
<proteinExistence type="predicted"/>
<accession>A0A2T9YS81</accession>
<dbReference type="Proteomes" id="UP000245383">
    <property type="component" value="Unassembled WGS sequence"/>
</dbReference>